<comment type="catalytic activity">
    <reaction evidence="9 10">
        <text>Release of signal peptides from bacterial membrane prolipoproteins. Hydrolyzes -Xaa-Yaa-Zaa-|-(S,diacylglyceryl)Cys-, in which Xaa is hydrophobic (preferably Leu), and Yaa (Ala or Ser) and Zaa (Gly or Ala) have small, neutral side chains.</text>
        <dbReference type="EC" id="3.4.23.36"/>
    </reaction>
</comment>
<feature type="active site" evidence="9">
    <location>
        <position position="149"/>
    </location>
</feature>
<reference evidence="12 13" key="1">
    <citation type="submission" date="2018-05" db="EMBL/GenBank/DDBJ databases">
        <title>A metagenomic window into the 2 km-deep terrestrial subsurface aquifer revealed taxonomically and functionally diverse microbial community comprising novel uncultured bacterial lineages.</title>
        <authorList>
            <person name="Kadnikov V.V."/>
            <person name="Mardanov A.V."/>
            <person name="Beletsky A.V."/>
            <person name="Banks D."/>
            <person name="Pimenov N.V."/>
            <person name="Frank Y.A."/>
            <person name="Karnachuk O.V."/>
            <person name="Ravin N.V."/>
        </authorList>
    </citation>
    <scope>NUCLEOTIDE SEQUENCE [LARGE SCALE GENOMIC DNA]</scope>
    <source>
        <strain evidence="12">BY5</strain>
    </source>
</reference>
<evidence type="ECO:0000256" key="9">
    <source>
        <dbReference type="HAMAP-Rule" id="MF_00161"/>
    </source>
</evidence>
<feature type="transmembrane region" description="Helical" evidence="9">
    <location>
        <begin position="126"/>
        <end position="156"/>
    </location>
</feature>
<keyword evidence="4 9" id="KW-0812">Transmembrane</keyword>
<feature type="transmembrane region" description="Helical" evidence="9">
    <location>
        <begin position="7"/>
        <end position="29"/>
    </location>
</feature>
<comment type="caution">
    <text evidence="12">The sequence shown here is derived from an EMBL/GenBank/DDBJ whole genome shotgun (WGS) entry which is preliminary data.</text>
</comment>
<accession>A0A367ZID2</accession>
<name>A0A367ZID2_9BACT</name>
<evidence type="ECO:0000256" key="2">
    <source>
        <dbReference type="ARBA" id="ARBA00022475"/>
    </source>
</evidence>
<comment type="caution">
    <text evidence="9">Lacks conserved residue(s) required for the propagation of feature annotation.</text>
</comment>
<feature type="transmembrane region" description="Helical" evidence="9">
    <location>
        <begin position="59"/>
        <end position="76"/>
    </location>
</feature>
<proteinExistence type="inferred from homology"/>
<evidence type="ECO:0000313" key="13">
    <source>
        <dbReference type="Proteomes" id="UP000252355"/>
    </source>
</evidence>
<sequence length="203" mass="22962">MVKLQDKLIWLILTLASAITLLLVYPLFILKNLKFYLRAPSILLYATLTFLLDRLTKMLVMSSTGALPITVIKDFFTLTYVKNYGVAFGWFPDWRLPPILMALVMVLIIGYYSFQLPLRERMTRWSLALLVGGALGNLYDRVLYGFVVDFFAFHFWGFDFPVFNVADVAIDVGVVLLFIDIFILSPDEPAEDNGEGTPATATA</sequence>
<dbReference type="HAMAP" id="MF_00161">
    <property type="entry name" value="LspA"/>
    <property type="match status" value="1"/>
</dbReference>
<evidence type="ECO:0000256" key="11">
    <source>
        <dbReference type="RuleBase" id="RU004181"/>
    </source>
</evidence>
<dbReference type="PANTHER" id="PTHR33695">
    <property type="entry name" value="LIPOPROTEIN SIGNAL PEPTIDASE"/>
    <property type="match status" value="1"/>
</dbReference>
<keyword evidence="3 9" id="KW-0645">Protease</keyword>
<comment type="similarity">
    <text evidence="1 9 11">Belongs to the peptidase A8 family.</text>
</comment>
<organism evidence="12 13">
    <name type="scientific">Candidatus Ozemobacter sibiricus</name>
    <dbReference type="NCBI Taxonomy" id="2268124"/>
    <lineage>
        <taxon>Bacteria</taxon>
        <taxon>Candidatus Ozemobacteria</taxon>
        <taxon>Candidatus Ozemobacterales</taxon>
        <taxon>Candidatus Ozemobacteraceae</taxon>
        <taxon>Candidatus Ozemobacter</taxon>
    </lineage>
</organism>
<dbReference type="PANTHER" id="PTHR33695:SF1">
    <property type="entry name" value="LIPOPROTEIN SIGNAL PEPTIDASE"/>
    <property type="match status" value="1"/>
</dbReference>
<gene>
    <name evidence="9" type="primary">lspA</name>
    <name evidence="12" type="ORF">OZSIB_2023</name>
</gene>
<dbReference type="GO" id="GO:0006508">
    <property type="term" value="P:proteolysis"/>
    <property type="evidence" value="ECO:0007669"/>
    <property type="project" value="UniProtKB-KW"/>
</dbReference>
<dbReference type="UniPathway" id="UPA00665"/>
<evidence type="ECO:0000256" key="1">
    <source>
        <dbReference type="ARBA" id="ARBA00006139"/>
    </source>
</evidence>
<comment type="function">
    <text evidence="9 10">This protein specifically catalyzes the removal of signal peptides from prolipoproteins.</text>
</comment>
<keyword evidence="12" id="KW-0449">Lipoprotein</keyword>
<dbReference type="NCBIfam" id="TIGR00077">
    <property type="entry name" value="lspA"/>
    <property type="match status" value="1"/>
</dbReference>
<keyword evidence="8 9" id="KW-0472">Membrane</keyword>
<evidence type="ECO:0000256" key="5">
    <source>
        <dbReference type="ARBA" id="ARBA00022750"/>
    </source>
</evidence>
<keyword evidence="7 9" id="KW-1133">Transmembrane helix</keyword>
<dbReference type="InterPro" id="IPR001872">
    <property type="entry name" value="Peptidase_A8"/>
</dbReference>
<comment type="pathway">
    <text evidence="9">Protein modification; lipoprotein biosynthesis (signal peptide cleavage).</text>
</comment>
<keyword evidence="2 9" id="KW-1003">Cell membrane</keyword>
<protein>
    <recommendedName>
        <fullName evidence="9">Lipoprotein signal peptidase</fullName>
        <ecNumber evidence="9">3.4.23.36</ecNumber>
    </recommendedName>
    <alternativeName>
        <fullName evidence="9">Prolipoprotein signal peptidase</fullName>
    </alternativeName>
    <alternativeName>
        <fullName evidence="9">Signal peptidase II</fullName>
        <shortName evidence="9">SPase II</shortName>
    </alternativeName>
</protein>
<dbReference type="GO" id="GO:0004190">
    <property type="term" value="F:aspartic-type endopeptidase activity"/>
    <property type="evidence" value="ECO:0007669"/>
    <property type="project" value="UniProtKB-UniRule"/>
</dbReference>
<dbReference type="Proteomes" id="UP000252355">
    <property type="component" value="Unassembled WGS sequence"/>
</dbReference>
<dbReference type="EMBL" id="QOQW01000031">
    <property type="protein sequence ID" value="RCK77864.1"/>
    <property type="molecule type" value="Genomic_DNA"/>
</dbReference>
<keyword evidence="6 9" id="KW-0378">Hydrolase</keyword>
<dbReference type="EC" id="3.4.23.36" evidence="9"/>
<evidence type="ECO:0000256" key="3">
    <source>
        <dbReference type="ARBA" id="ARBA00022670"/>
    </source>
</evidence>
<dbReference type="AlphaFoldDB" id="A0A367ZID2"/>
<feature type="active site" evidence="9">
    <location>
        <position position="167"/>
    </location>
</feature>
<keyword evidence="5 9" id="KW-0064">Aspartyl protease</keyword>
<dbReference type="Pfam" id="PF01252">
    <property type="entry name" value="Peptidase_A8"/>
    <property type="match status" value="1"/>
</dbReference>
<comment type="subcellular location">
    <subcellularLocation>
        <location evidence="9">Cell membrane</location>
        <topology evidence="9">Multi-pass membrane protein</topology>
    </subcellularLocation>
</comment>
<feature type="transmembrane region" description="Helical" evidence="9">
    <location>
        <begin position="35"/>
        <end position="52"/>
    </location>
</feature>
<evidence type="ECO:0000256" key="6">
    <source>
        <dbReference type="ARBA" id="ARBA00022801"/>
    </source>
</evidence>
<evidence type="ECO:0000256" key="10">
    <source>
        <dbReference type="RuleBase" id="RU000594"/>
    </source>
</evidence>
<dbReference type="PRINTS" id="PR00781">
    <property type="entry name" value="LIPOSIGPTASE"/>
</dbReference>
<dbReference type="PROSITE" id="PS00855">
    <property type="entry name" value="SPASE_II"/>
    <property type="match status" value="1"/>
</dbReference>
<dbReference type="GO" id="GO:0005886">
    <property type="term" value="C:plasma membrane"/>
    <property type="evidence" value="ECO:0007669"/>
    <property type="project" value="UniProtKB-SubCell"/>
</dbReference>
<evidence type="ECO:0000256" key="7">
    <source>
        <dbReference type="ARBA" id="ARBA00022989"/>
    </source>
</evidence>
<feature type="transmembrane region" description="Helical" evidence="9">
    <location>
        <begin position="162"/>
        <end position="184"/>
    </location>
</feature>
<feature type="transmembrane region" description="Helical" evidence="9">
    <location>
        <begin position="96"/>
        <end position="114"/>
    </location>
</feature>
<evidence type="ECO:0000256" key="4">
    <source>
        <dbReference type="ARBA" id="ARBA00022692"/>
    </source>
</evidence>
<evidence type="ECO:0000313" key="12">
    <source>
        <dbReference type="EMBL" id="RCK77864.1"/>
    </source>
</evidence>
<evidence type="ECO:0000256" key="8">
    <source>
        <dbReference type="ARBA" id="ARBA00023136"/>
    </source>
</evidence>